<accession>A0A1M7AUA0</accession>
<evidence type="ECO:0000313" key="3">
    <source>
        <dbReference type="Proteomes" id="UP000184191"/>
    </source>
</evidence>
<dbReference type="Gene3D" id="3.30.1150.10">
    <property type="match status" value="1"/>
</dbReference>
<proteinExistence type="predicted"/>
<dbReference type="GO" id="GO:0051301">
    <property type="term" value="P:cell division"/>
    <property type="evidence" value="ECO:0007669"/>
    <property type="project" value="UniProtKB-KW"/>
</dbReference>
<reference evidence="3" key="1">
    <citation type="submission" date="2016-11" db="EMBL/GenBank/DDBJ databases">
        <authorList>
            <person name="Varghese N."/>
            <person name="Submissions S."/>
        </authorList>
    </citation>
    <scope>NUCLEOTIDE SEQUENCE [LARGE SCALE GENOMIC DNA]</scope>
    <source>
        <strain evidence="3">DSM 29327</strain>
    </source>
</reference>
<sequence>MNTGQIISGVGHLALIGWALIGGVFRSDPLPFEVTEVTAISTEDYAALMARQSAPEAVASVDTPEPPAPGDLAPNLSSEADAAPEVTQPEASDTPPPDAAPDVSQMTPPTPADVADEPPVLEVPQEDVAALVPEVSPRLQPRPAPRVAPEAVARPEPDAKIDDVASPEVAPDQGAEVVEKPAEATAPEEAATEIVTEAEKFEQAAPSVSMRPKARPARATEVAQEAPKPAPKPAAKTPATDKAAVNDALAAALGGGQESRDHPSGPPLTSGEKDALRVAVQQCWNVGSLSSDALRTTVVVAVSMGEDGKPNSRSIRMLSASGGGDTAAKQAFEAARRAIIRCGARGFSLPVEKYDSWRDIEMTFNPEKMRIK</sequence>
<evidence type="ECO:0000256" key="1">
    <source>
        <dbReference type="SAM" id="MobiDB-lite"/>
    </source>
</evidence>
<keyword evidence="2" id="KW-0132">Cell division</keyword>
<feature type="compositionally biased region" description="Low complexity" evidence="1">
    <location>
        <begin position="183"/>
        <end position="195"/>
    </location>
</feature>
<organism evidence="2 3">
    <name type="scientific">Roseovarius marisflavi</name>
    <dbReference type="NCBI Taxonomy" id="1054996"/>
    <lineage>
        <taxon>Bacteria</taxon>
        <taxon>Pseudomonadati</taxon>
        <taxon>Pseudomonadota</taxon>
        <taxon>Alphaproteobacteria</taxon>
        <taxon>Rhodobacterales</taxon>
        <taxon>Roseobacteraceae</taxon>
        <taxon>Roseovarius</taxon>
    </lineage>
</organism>
<feature type="compositionally biased region" description="Basic and acidic residues" evidence="1">
    <location>
        <begin position="153"/>
        <end position="163"/>
    </location>
</feature>
<protein>
    <submittedName>
        <fullName evidence="2">Cell division and transport-associated protein TolA</fullName>
    </submittedName>
</protein>
<dbReference type="AlphaFoldDB" id="A0A1M7AUA0"/>
<keyword evidence="3" id="KW-1185">Reference proteome</keyword>
<keyword evidence="2" id="KW-0131">Cell cycle</keyword>
<feature type="region of interest" description="Disordered" evidence="1">
    <location>
        <begin position="56"/>
        <end position="241"/>
    </location>
</feature>
<gene>
    <name evidence="2" type="ORF">SAMN05444414_11510</name>
</gene>
<dbReference type="RefSeq" id="WP_073198652.1">
    <property type="nucleotide sequence ID" value="NZ_FRBN01000015.1"/>
</dbReference>
<evidence type="ECO:0000313" key="2">
    <source>
        <dbReference type="EMBL" id="SHL46304.1"/>
    </source>
</evidence>
<dbReference type="EMBL" id="FRBN01000015">
    <property type="protein sequence ID" value="SHL46304.1"/>
    <property type="molecule type" value="Genomic_DNA"/>
</dbReference>
<dbReference type="OrthoDB" id="7161229at2"/>
<dbReference type="STRING" id="1054996.SAMN05444414_11510"/>
<dbReference type="SUPFAM" id="SSF74653">
    <property type="entry name" value="TolA/TonB C-terminal domain"/>
    <property type="match status" value="1"/>
</dbReference>
<name>A0A1M7AUA0_9RHOB</name>
<dbReference type="Proteomes" id="UP000184191">
    <property type="component" value="Unassembled WGS sequence"/>
</dbReference>